<accession>A0A419X8H0</accession>
<dbReference type="InterPro" id="IPR006674">
    <property type="entry name" value="HD_domain"/>
</dbReference>
<keyword evidence="7" id="KW-0692">RNA repair</keyword>
<sequence>MKEHLKHPIFSIISEIVTEEKLESYVIGGFVRDIFLKRGSKDIDVVVIGSGIDLAQKVAAKAGNPKVSIFKNFGTAMLKYKDFEIEFVGARKESYNRNSRKPIVENGSLEDDQKRRDFTINALALSLHKDNFGELLDPFGGIDDLNSQIIKTPMDPMITFSDDPLRMMRAIRFATQLNFKISDVTFNAIKENKERIHIISKERVIEELNKIVMSAKPSIGFKLLEECGLLKIIFPEFQRLKGRETRNGISHKDNFYHTLEVLDQLVPHSDNLWLRWSALLHDIAKPNTKKFVKGIGWTFHAHNFVGEKMVPRIFKNMKLPLNEKMKFVQKMVLLHMRPIVLAQEVVTDSAVRRLLFDAGDDIDDLMKLCEADITSKNEEKVKRFLDNFQLVRKKLKEVEEKDAIRNFQPPIDGQEIIDTFNLSPCKTIGDIKVAIKDAILDGIIPNERDAAYAYMIKKGKELGLEPIGKKKNN</sequence>
<evidence type="ECO:0000313" key="15">
    <source>
        <dbReference type="EMBL" id="RKE03899.1"/>
    </source>
</evidence>
<dbReference type="SUPFAM" id="SSF81301">
    <property type="entry name" value="Nucleotidyltransferase"/>
    <property type="match status" value="1"/>
</dbReference>
<organism evidence="15 16">
    <name type="scientific">Marinifilum flexuosum</name>
    <dbReference type="NCBI Taxonomy" id="1117708"/>
    <lineage>
        <taxon>Bacteria</taxon>
        <taxon>Pseudomonadati</taxon>
        <taxon>Bacteroidota</taxon>
        <taxon>Bacteroidia</taxon>
        <taxon>Marinilabiliales</taxon>
        <taxon>Marinifilaceae</taxon>
    </lineage>
</organism>
<evidence type="ECO:0000256" key="3">
    <source>
        <dbReference type="ARBA" id="ARBA00022694"/>
    </source>
</evidence>
<dbReference type="CDD" id="cd05398">
    <property type="entry name" value="NT_ClassII-CCAase"/>
    <property type="match status" value="1"/>
</dbReference>
<feature type="domain" description="Poly A polymerase head" evidence="12">
    <location>
        <begin position="25"/>
        <end position="150"/>
    </location>
</feature>
<feature type="domain" description="HD" evidence="13">
    <location>
        <begin position="255"/>
        <end position="349"/>
    </location>
</feature>
<evidence type="ECO:0000259" key="14">
    <source>
        <dbReference type="Pfam" id="PF12627"/>
    </source>
</evidence>
<dbReference type="GO" id="GO:0016779">
    <property type="term" value="F:nucleotidyltransferase activity"/>
    <property type="evidence" value="ECO:0007669"/>
    <property type="project" value="UniProtKB-KW"/>
</dbReference>
<dbReference type="InterPro" id="IPR003607">
    <property type="entry name" value="HD/PDEase_dom"/>
</dbReference>
<dbReference type="AlphaFoldDB" id="A0A419X8H0"/>
<keyword evidence="3" id="KW-0819">tRNA processing</keyword>
<evidence type="ECO:0000259" key="12">
    <source>
        <dbReference type="Pfam" id="PF01743"/>
    </source>
</evidence>
<dbReference type="SUPFAM" id="SSF81891">
    <property type="entry name" value="Poly A polymerase C-terminal region-like"/>
    <property type="match status" value="1"/>
</dbReference>
<dbReference type="InterPro" id="IPR043519">
    <property type="entry name" value="NT_sf"/>
</dbReference>
<dbReference type="InterPro" id="IPR002646">
    <property type="entry name" value="PolA_pol_head_dom"/>
</dbReference>
<dbReference type="Pfam" id="PF12627">
    <property type="entry name" value="PolyA_pol_RNAbd"/>
    <property type="match status" value="1"/>
</dbReference>
<keyword evidence="4" id="KW-0548">Nucleotidyltransferase</keyword>
<evidence type="ECO:0000256" key="11">
    <source>
        <dbReference type="RuleBase" id="RU003953"/>
    </source>
</evidence>
<evidence type="ECO:0000256" key="1">
    <source>
        <dbReference type="ARBA" id="ARBA00001946"/>
    </source>
</evidence>
<keyword evidence="9" id="KW-0460">Magnesium</keyword>
<dbReference type="GO" id="GO:0003723">
    <property type="term" value="F:RNA binding"/>
    <property type="evidence" value="ECO:0007669"/>
    <property type="project" value="UniProtKB-KW"/>
</dbReference>
<dbReference type="PANTHER" id="PTHR47545:SF1">
    <property type="entry name" value="MULTIFUNCTIONAL CCA PROTEIN"/>
    <property type="match status" value="1"/>
</dbReference>
<evidence type="ECO:0000259" key="13">
    <source>
        <dbReference type="Pfam" id="PF01966"/>
    </source>
</evidence>
<dbReference type="Pfam" id="PF01743">
    <property type="entry name" value="PolyA_pol"/>
    <property type="match status" value="1"/>
</dbReference>
<keyword evidence="16" id="KW-1185">Reference proteome</keyword>
<evidence type="ECO:0000256" key="2">
    <source>
        <dbReference type="ARBA" id="ARBA00022679"/>
    </source>
</evidence>
<dbReference type="CDD" id="cd00077">
    <property type="entry name" value="HDc"/>
    <property type="match status" value="1"/>
</dbReference>
<dbReference type="OrthoDB" id="9805698at2"/>
<feature type="domain" description="tRNA nucleotidyltransferase/poly(A) polymerase RNA and SrmB- binding" evidence="14">
    <location>
        <begin position="178"/>
        <end position="238"/>
    </location>
</feature>
<dbReference type="Proteomes" id="UP000284531">
    <property type="component" value="Unassembled WGS sequence"/>
</dbReference>
<keyword evidence="8" id="KW-0067">ATP-binding</keyword>
<gene>
    <name evidence="15" type="ORF">BXY64_0910</name>
</gene>
<dbReference type="RefSeq" id="WP_120238726.1">
    <property type="nucleotide sequence ID" value="NZ_RAPQ01000008.1"/>
</dbReference>
<evidence type="ECO:0000256" key="8">
    <source>
        <dbReference type="ARBA" id="ARBA00022840"/>
    </source>
</evidence>
<dbReference type="FunFam" id="3.30.460.10:FF:000033">
    <property type="entry name" value="Poly A polymerase head domain protein"/>
    <property type="match status" value="1"/>
</dbReference>
<dbReference type="InterPro" id="IPR050124">
    <property type="entry name" value="tRNA_CCA-adding_enzyme"/>
</dbReference>
<evidence type="ECO:0000256" key="4">
    <source>
        <dbReference type="ARBA" id="ARBA00022695"/>
    </source>
</evidence>
<evidence type="ECO:0000256" key="10">
    <source>
        <dbReference type="ARBA" id="ARBA00022884"/>
    </source>
</evidence>
<evidence type="ECO:0000256" key="7">
    <source>
        <dbReference type="ARBA" id="ARBA00022800"/>
    </source>
</evidence>
<evidence type="ECO:0000256" key="6">
    <source>
        <dbReference type="ARBA" id="ARBA00022741"/>
    </source>
</evidence>
<dbReference type="EMBL" id="RAPQ01000008">
    <property type="protein sequence ID" value="RKE03899.1"/>
    <property type="molecule type" value="Genomic_DNA"/>
</dbReference>
<keyword evidence="10 11" id="KW-0694">RNA-binding</keyword>
<keyword evidence="6" id="KW-0547">Nucleotide-binding</keyword>
<dbReference type="GO" id="GO:0042245">
    <property type="term" value="P:RNA repair"/>
    <property type="evidence" value="ECO:0007669"/>
    <property type="project" value="UniProtKB-KW"/>
</dbReference>
<dbReference type="InterPro" id="IPR032828">
    <property type="entry name" value="PolyA_RNA-bd"/>
</dbReference>
<evidence type="ECO:0000256" key="5">
    <source>
        <dbReference type="ARBA" id="ARBA00022723"/>
    </source>
</evidence>
<proteinExistence type="inferred from homology"/>
<name>A0A419X8H0_9BACT</name>
<comment type="cofactor">
    <cofactor evidence="1">
        <name>Mg(2+)</name>
        <dbReference type="ChEBI" id="CHEBI:18420"/>
    </cofactor>
</comment>
<evidence type="ECO:0000256" key="9">
    <source>
        <dbReference type="ARBA" id="ARBA00022842"/>
    </source>
</evidence>
<dbReference type="Pfam" id="PF01966">
    <property type="entry name" value="HD"/>
    <property type="match status" value="1"/>
</dbReference>
<protein>
    <submittedName>
        <fullName evidence="15">tRNA nucleotidyltransferase/poly(A) polymerase</fullName>
    </submittedName>
</protein>
<keyword evidence="5" id="KW-0479">Metal-binding</keyword>
<dbReference type="GO" id="GO:0005524">
    <property type="term" value="F:ATP binding"/>
    <property type="evidence" value="ECO:0007669"/>
    <property type="project" value="UniProtKB-KW"/>
</dbReference>
<comment type="caution">
    <text evidence="15">The sequence shown here is derived from an EMBL/GenBank/DDBJ whole genome shotgun (WGS) entry which is preliminary data.</text>
</comment>
<dbReference type="Gene3D" id="1.10.3090.10">
    <property type="entry name" value="cca-adding enzyme, domain 2"/>
    <property type="match status" value="1"/>
</dbReference>
<dbReference type="Gene3D" id="3.30.460.10">
    <property type="entry name" value="Beta Polymerase, domain 2"/>
    <property type="match status" value="1"/>
</dbReference>
<keyword evidence="2 11" id="KW-0808">Transferase</keyword>
<dbReference type="PANTHER" id="PTHR47545">
    <property type="entry name" value="MULTIFUNCTIONAL CCA PROTEIN"/>
    <property type="match status" value="1"/>
</dbReference>
<comment type="similarity">
    <text evidence="11">Belongs to the tRNA nucleotidyltransferase/poly(A) polymerase family.</text>
</comment>
<reference evidence="15 16" key="1">
    <citation type="submission" date="2018-09" db="EMBL/GenBank/DDBJ databases">
        <title>Genomic Encyclopedia of Archaeal and Bacterial Type Strains, Phase II (KMG-II): from individual species to whole genera.</title>
        <authorList>
            <person name="Goeker M."/>
        </authorList>
    </citation>
    <scope>NUCLEOTIDE SEQUENCE [LARGE SCALE GENOMIC DNA]</scope>
    <source>
        <strain evidence="15 16">DSM 21950</strain>
    </source>
</reference>
<dbReference type="GO" id="GO:0046872">
    <property type="term" value="F:metal ion binding"/>
    <property type="evidence" value="ECO:0007669"/>
    <property type="project" value="UniProtKB-KW"/>
</dbReference>
<dbReference type="GO" id="GO:0008033">
    <property type="term" value="P:tRNA processing"/>
    <property type="evidence" value="ECO:0007669"/>
    <property type="project" value="UniProtKB-KW"/>
</dbReference>
<evidence type="ECO:0000313" key="16">
    <source>
        <dbReference type="Proteomes" id="UP000284531"/>
    </source>
</evidence>